<accession>A0A0H4WTK1</accession>
<feature type="region of interest" description="Disordered" evidence="1">
    <location>
        <begin position="1"/>
        <end position="20"/>
    </location>
</feature>
<evidence type="ECO:0000313" key="2">
    <source>
        <dbReference type="EMBL" id="AKQ64888.1"/>
    </source>
</evidence>
<dbReference type="Gene3D" id="3.40.50.880">
    <property type="match status" value="1"/>
</dbReference>
<proteinExistence type="predicted"/>
<sequence>MNNHPRHHGPAPRRPNIGITPDWSPAGEQAFARYELKVPYADAVLRAGGLPFVLPYSDDIACVESYLDRVSGVLVTGGAFDIPPSAYGEEAREGLGALKEGRTAFEAALMRGALKRNMPVLGICGGMQLLNVILGGTLFQDIGREVEGAREHEQKHDRTHPQHPVDVKNSTLLAEAVGHGQLMVNSTHHQSVRSVGKDVVITAVAPDGVVEAIESTVHVFALGVQWHPEYMSTTIPVHVGLYKSFVQKAREHRR</sequence>
<dbReference type="InterPro" id="IPR029062">
    <property type="entry name" value="Class_I_gatase-like"/>
</dbReference>
<dbReference type="GO" id="GO:0033969">
    <property type="term" value="F:gamma-glutamyl-gamma-aminobutyrate hydrolase activity"/>
    <property type="evidence" value="ECO:0007669"/>
    <property type="project" value="TreeGrafter"/>
</dbReference>
<dbReference type="KEGG" id="mym:A176_001800"/>
<dbReference type="OrthoDB" id="9813383at2"/>
<evidence type="ECO:0000256" key="1">
    <source>
        <dbReference type="SAM" id="MobiDB-lite"/>
    </source>
</evidence>
<name>A0A0H4WTK1_9BACT</name>
<feature type="compositionally biased region" description="Basic residues" evidence="1">
    <location>
        <begin position="1"/>
        <end position="11"/>
    </location>
</feature>
<evidence type="ECO:0000313" key="3">
    <source>
        <dbReference type="Proteomes" id="UP000009026"/>
    </source>
</evidence>
<dbReference type="AlphaFoldDB" id="A0A0H4WTK1"/>
<dbReference type="SUPFAM" id="SSF52317">
    <property type="entry name" value="Class I glutamine amidotransferase-like"/>
    <property type="match status" value="1"/>
</dbReference>
<gene>
    <name evidence="2" type="ORF">A176_001800</name>
</gene>
<keyword evidence="3" id="KW-1185">Reference proteome</keyword>
<dbReference type="GO" id="GO:0005829">
    <property type="term" value="C:cytosol"/>
    <property type="evidence" value="ECO:0007669"/>
    <property type="project" value="TreeGrafter"/>
</dbReference>
<dbReference type="EMBL" id="CP012109">
    <property type="protein sequence ID" value="AKQ64888.1"/>
    <property type="molecule type" value="Genomic_DNA"/>
</dbReference>
<dbReference type="Pfam" id="PF07722">
    <property type="entry name" value="Peptidase_C26"/>
    <property type="match status" value="1"/>
</dbReference>
<dbReference type="Proteomes" id="UP000009026">
    <property type="component" value="Chromosome"/>
</dbReference>
<protein>
    <submittedName>
        <fullName evidence="2">Para-aminobenzoate synthase, amidotransferase component</fullName>
    </submittedName>
</protein>
<keyword evidence="2" id="KW-0808">Transferase</keyword>
<dbReference type="PROSITE" id="PS51273">
    <property type="entry name" value="GATASE_TYPE_1"/>
    <property type="match status" value="1"/>
</dbReference>
<dbReference type="PANTHER" id="PTHR43235">
    <property type="entry name" value="GLUTAMINE AMIDOTRANSFERASE PB2B2.05-RELATED"/>
    <property type="match status" value="1"/>
</dbReference>
<reference evidence="2 3" key="1">
    <citation type="journal article" date="2016" name="PLoS ONE">
        <title>Complete Genome Sequence and Comparative Genomics of a Novel Myxobacterium Myxococcus hansupus.</title>
        <authorList>
            <person name="Sharma G."/>
            <person name="Narwani T."/>
            <person name="Subramanian S."/>
        </authorList>
    </citation>
    <scope>NUCLEOTIDE SEQUENCE [LARGE SCALE GENOMIC DNA]</scope>
    <source>
        <strain evidence="3">mixupus</strain>
    </source>
</reference>
<dbReference type="GO" id="GO:0016740">
    <property type="term" value="F:transferase activity"/>
    <property type="evidence" value="ECO:0007669"/>
    <property type="project" value="UniProtKB-KW"/>
</dbReference>
<dbReference type="eggNOG" id="COG2071">
    <property type="taxonomic scope" value="Bacteria"/>
</dbReference>
<dbReference type="InterPro" id="IPR044668">
    <property type="entry name" value="PuuD-like"/>
</dbReference>
<dbReference type="STRING" id="1297742.A176_001800"/>
<dbReference type="GO" id="GO:0006598">
    <property type="term" value="P:polyamine catabolic process"/>
    <property type="evidence" value="ECO:0007669"/>
    <property type="project" value="TreeGrafter"/>
</dbReference>
<dbReference type="InterPro" id="IPR011697">
    <property type="entry name" value="Peptidase_C26"/>
</dbReference>
<dbReference type="PANTHER" id="PTHR43235:SF1">
    <property type="entry name" value="GLUTAMINE AMIDOTRANSFERASE PB2B2.05-RELATED"/>
    <property type="match status" value="1"/>
</dbReference>
<dbReference type="RefSeq" id="WP_002634148.1">
    <property type="nucleotide sequence ID" value="NZ_CP012109.1"/>
</dbReference>
<dbReference type="PATRIC" id="fig|1297742.4.peg.1823"/>
<dbReference type="CDD" id="cd01745">
    <property type="entry name" value="GATase1_2"/>
    <property type="match status" value="1"/>
</dbReference>
<organism evidence="2 3">
    <name type="scientific">Pseudomyxococcus hansupus</name>
    <dbReference type="NCBI Taxonomy" id="1297742"/>
    <lineage>
        <taxon>Bacteria</taxon>
        <taxon>Pseudomonadati</taxon>
        <taxon>Myxococcota</taxon>
        <taxon>Myxococcia</taxon>
        <taxon>Myxococcales</taxon>
        <taxon>Cystobacterineae</taxon>
        <taxon>Myxococcaceae</taxon>
        <taxon>Pseudomyxococcus</taxon>
    </lineage>
</organism>